<protein>
    <submittedName>
        <fullName evidence="1">Uncharacterized protein</fullName>
    </submittedName>
</protein>
<proteinExistence type="predicted"/>
<evidence type="ECO:0000313" key="1">
    <source>
        <dbReference type="EMBL" id="KAJ4850292.1"/>
    </source>
</evidence>
<gene>
    <name evidence="1" type="ORF">Tsubulata_019922</name>
</gene>
<comment type="caution">
    <text evidence="1">The sequence shown here is derived from an EMBL/GenBank/DDBJ whole genome shotgun (WGS) entry which is preliminary data.</text>
</comment>
<dbReference type="EMBL" id="JAKUCV010000378">
    <property type="protein sequence ID" value="KAJ4850292.1"/>
    <property type="molecule type" value="Genomic_DNA"/>
</dbReference>
<dbReference type="AlphaFoldDB" id="A0A9Q0JRC0"/>
<sequence>MFHLKFNQPCIPTIFSTPLQQSFLTTPSQHTIRITLEQEEEEEEDVQIWWLRVSNIGSTIYQKTLFVPLAAWRCIFYQYCILCRVPPFDTPSCHELPFLKIHEKLQGG</sequence>
<evidence type="ECO:0000313" key="2">
    <source>
        <dbReference type="Proteomes" id="UP001141552"/>
    </source>
</evidence>
<reference evidence="1" key="1">
    <citation type="submission" date="2022-02" db="EMBL/GenBank/DDBJ databases">
        <authorList>
            <person name="Henning P.M."/>
            <person name="McCubbin A.G."/>
            <person name="Shore J.S."/>
        </authorList>
    </citation>
    <scope>NUCLEOTIDE SEQUENCE</scope>
    <source>
        <strain evidence="1">F60SS</strain>
        <tissue evidence="1">Leaves</tissue>
    </source>
</reference>
<keyword evidence="2" id="KW-1185">Reference proteome</keyword>
<dbReference type="Proteomes" id="UP001141552">
    <property type="component" value="Unassembled WGS sequence"/>
</dbReference>
<organism evidence="1 2">
    <name type="scientific">Turnera subulata</name>
    <dbReference type="NCBI Taxonomy" id="218843"/>
    <lineage>
        <taxon>Eukaryota</taxon>
        <taxon>Viridiplantae</taxon>
        <taxon>Streptophyta</taxon>
        <taxon>Embryophyta</taxon>
        <taxon>Tracheophyta</taxon>
        <taxon>Spermatophyta</taxon>
        <taxon>Magnoliopsida</taxon>
        <taxon>eudicotyledons</taxon>
        <taxon>Gunneridae</taxon>
        <taxon>Pentapetalae</taxon>
        <taxon>rosids</taxon>
        <taxon>fabids</taxon>
        <taxon>Malpighiales</taxon>
        <taxon>Passifloraceae</taxon>
        <taxon>Turnera</taxon>
    </lineage>
</organism>
<name>A0A9Q0JRC0_9ROSI</name>
<accession>A0A9Q0JRC0</accession>
<reference evidence="1" key="2">
    <citation type="journal article" date="2023" name="Plants (Basel)">
        <title>Annotation of the Turnera subulata (Passifloraceae) Draft Genome Reveals the S-Locus Evolved after the Divergence of Turneroideae from Passifloroideae in a Stepwise Manner.</title>
        <authorList>
            <person name="Henning P.M."/>
            <person name="Roalson E.H."/>
            <person name="Mir W."/>
            <person name="McCubbin A.G."/>
            <person name="Shore J.S."/>
        </authorList>
    </citation>
    <scope>NUCLEOTIDE SEQUENCE</scope>
    <source>
        <strain evidence="1">F60SS</strain>
    </source>
</reference>